<dbReference type="PROSITE" id="PS51257">
    <property type="entry name" value="PROKAR_LIPOPROTEIN"/>
    <property type="match status" value="1"/>
</dbReference>
<dbReference type="Proteomes" id="UP000317171">
    <property type="component" value="Chromosome"/>
</dbReference>
<name>A0A517RD34_9PLAN</name>
<keyword evidence="2" id="KW-0732">Signal</keyword>
<dbReference type="AlphaFoldDB" id="A0A517RD34"/>
<protein>
    <recommendedName>
        <fullName evidence="5">Lipoprotein</fullName>
    </recommendedName>
</protein>
<gene>
    <name evidence="3" type="ORF">Pan241w_18160</name>
</gene>
<evidence type="ECO:0000313" key="4">
    <source>
        <dbReference type="Proteomes" id="UP000317171"/>
    </source>
</evidence>
<dbReference type="RefSeq" id="WP_145213862.1">
    <property type="nucleotide sequence ID" value="NZ_CP036269.1"/>
</dbReference>
<dbReference type="EMBL" id="CP036269">
    <property type="protein sequence ID" value="QDT41753.1"/>
    <property type="molecule type" value="Genomic_DNA"/>
</dbReference>
<evidence type="ECO:0000313" key="3">
    <source>
        <dbReference type="EMBL" id="QDT41753.1"/>
    </source>
</evidence>
<keyword evidence="4" id="KW-1185">Reference proteome</keyword>
<feature type="region of interest" description="Disordered" evidence="1">
    <location>
        <begin position="19"/>
        <end position="49"/>
    </location>
</feature>
<accession>A0A517RD34</accession>
<evidence type="ECO:0008006" key="5">
    <source>
        <dbReference type="Google" id="ProtNLM"/>
    </source>
</evidence>
<dbReference type="KEGG" id="gaz:Pan241w_18160"/>
<feature type="compositionally biased region" description="Low complexity" evidence="1">
    <location>
        <begin position="20"/>
        <end position="35"/>
    </location>
</feature>
<organism evidence="3 4">
    <name type="scientific">Gimesia alba</name>
    <dbReference type="NCBI Taxonomy" id="2527973"/>
    <lineage>
        <taxon>Bacteria</taxon>
        <taxon>Pseudomonadati</taxon>
        <taxon>Planctomycetota</taxon>
        <taxon>Planctomycetia</taxon>
        <taxon>Planctomycetales</taxon>
        <taxon>Planctomycetaceae</taxon>
        <taxon>Gimesia</taxon>
    </lineage>
</organism>
<reference evidence="3 4" key="1">
    <citation type="submission" date="2019-02" db="EMBL/GenBank/DDBJ databases">
        <title>Deep-cultivation of Planctomycetes and their phenomic and genomic characterization uncovers novel biology.</title>
        <authorList>
            <person name="Wiegand S."/>
            <person name="Jogler M."/>
            <person name="Boedeker C."/>
            <person name="Pinto D."/>
            <person name="Vollmers J."/>
            <person name="Rivas-Marin E."/>
            <person name="Kohn T."/>
            <person name="Peeters S.H."/>
            <person name="Heuer A."/>
            <person name="Rast P."/>
            <person name="Oberbeckmann S."/>
            <person name="Bunk B."/>
            <person name="Jeske O."/>
            <person name="Meyerdierks A."/>
            <person name="Storesund J.E."/>
            <person name="Kallscheuer N."/>
            <person name="Luecker S."/>
            <person name="Lage O.M."/>
            <person name="Pohl T."/>
            <person name="Merkel B.J."/>
            <person name="Hornburger P."/>
            <person name="Mueller R.-W."/>
            <person name="Bruemmer F."/>
            <person name="Labrenz M."/>
            <person name="Spormann A.M."/>
            <person name="Op den Camp H."/>
            <person name="Overmann J."/>
            <person name="Amann R."/>
            <person name="Jetten M.S.M."/>
            <person name="Mascher T."/>
            <person name="Medema M.H."/>
            <person name="Devos D.P."/>
            <person name="Kaster A.-K."/>
            <person name="Ovreas L."/>
            <person name="Rohde M."/>
            <person name="Galperin M.Y."/>
            <person name="Jogler C."/>
        </authorList>
    </citation>
    <scope>NUCLEOTIDE SEQUENCE [LARGE SCALE GENOMIC DNA]</scope>
    <source>
        <strain evidence="3 4">Pan241w</strain>
    </source>
</reference>
<evidence type="ECO:0000256" key="2">
    <source>
        <dbReference type="SAM" id="SignalP"/>
    </source>
</evidence>
<evidence type="ECO:0000256" key="1">
    <source>
        <dbReference type="SAM" id="MobiDB-lite"/>
    </source>
</evidence>
<sequence precursor="true">MRLIALHASIALLVAATGCNNQPQPATNTTPPADTTRNDDSGVEHPQSVTEPQTLADYVFLKSELPDEFKPNIDQKFLDSLKMKDSPGTVGDKSMLKSLGATDAFAASYGHFNSCSIALLVMQMESFDKIEAITPKLSSRPPSFVEMNTDAFKPTIIYILKRNNVAVMLSLNLPQRSAQELLGEHRKTFMSLLGNYIERLQLTPVWKSPFLRTIEDIDAIAEWPLPNAIYSIKGDVVEFNVNAKRHPQFQRFTDSVFGNHDSGLRSTINVGDSVPEFTVVFAGSVTKHPFERIRQASAFGSDAYVVFRTEVPNTFPTTLQGWSRLTRDEKADIVHWKSNPIAGAYSLSGSVILVADRAFVERAPNLQVRCGPSEINKDYRVRAIPFLEPTSVPGIYATPINMEHLPCRRARAGVRGKDDEISEVDVAVHIFGQDPENTDELVEGLLITFVK</sequence>
<proteinExistence type="predicted"/>
<feature type="chain" id="PRO_5021739516" description="Lipoprotein" evidence="2">
    <location>
        <begin position="22"/>
        <end position="451"/>
    </location>
</feature>
<feature type="signal peptide" evidence="2">
    <location>
        <begin position="1"/>
        <end position="21"/>
    </location>
</feature>